<keyword evidence="9" id="KW-1185">Reference proteome</keyword>
<evidence type="ECO:0000256" key="5">
    <source>
        <dbReference type="ARBA" id="ARBA00023136"/>
    </source>
</evidence>
<dbReference type="SUPFAM" id="SSF49265">
    <property type="entry name" value="Fibronectin type III"/>
    <property type="match status" value="1"/>
</dbReference>
<evidence type="ECO:0000259" key="6">
    <source>
        <dbReference type="PROSITE" id="PS50853"/>
    </source>
</evidence>
<dbReference type="PROSITE" id="PS50853">
    <property type="entry name" value="FN3"/>
    <property type="match status" value="1"/>
</dbReference>
<name>A0AAV5UAK4_9BILA</name>
<dbReference type="InterPro" id="IPR002859">
    <property type="entry name" value="PKD/REJ-like"/>
</dbReference>
<dbReference type="AlphaFoldDB" id="A0AAV5UAK4"/>
<gene>
    <name evidence="8" type="ORF">PENTCL1PPCAC_25637</name>
</gene>
<organism evidence="8 9">
    <name type="scientific">Pristionchus entomophagus</name>
    <dbReference type="NCBI Taxonomy" id="358040"/>
    <lineage>
        <taxon>Eukaryota</taxon>
        <taxon>Metazoa</taxon>
        <taxon>Ecdysozoa</taxon>
        <taxon>Nematoda</taxon>
        <taxon>Chromadorea</taxon>
        <taxon>Rhabditida</taxon>
        <taxon>Rhabditina</taxon>
        <taxon>Diplogasteromorpha</taxon>
        <taxon>Diplogasteroidea</taxon>
        <taxon>Neodiplogasteridae</taxon>
        <taxon>Pristionchus</taxon>
    </lineage>
</organism>
<comment type="subcellular location">
    <subcellularLocation>
        <location evidence="1">Membrane</location>
    </subcellularLocation>
</comment>
<comment type="similarity">
    <text evidence="2">Belongs to the polycystin family.</text>
</comment>
<keyword evidence="3" id="KW-0812">Transmembrane</keyword>
<evidence type="ECO:0000259" key="7">
    <source>
        <dbReference type="PROSITE" id="PS51111"/>
    </source>
</evidence>
<evidence type="ECO:0000256" key="4">
    <source>
        <dbReference type="ARBA" id="ARBA00022989"/>
    </source>
</evidence>
<proteinExistence type="inferred from homology"/>
<feature type="domain" description="Fibronectin type-III" evidence="6">
    <location>
        <begin position="1"/>
        <end position="52"/>
    </location>
</feature>
<feature type="non-terminal residue" evidence="8">
    <location>
        <position position="1"/>
    </location>
</feature>
<evidence type="ECO:0008006" key="10">
    <source>
        <dbReference type="Google" id="ProtNLM"/>
    </source>
</evidence>
<reference evidence="8" key="1">
    <citation type="submission" date="2023-10" db="EMBL/GenBank/DDBJ databases">
        <title>Genome assembly of Pristionchus species.</title>
        <authorList>
            <person name="Yoshida K."/>
            <person name="Sommer R.J."/>
        </authorList>
    </citation>
    <scope>NUCLEOTIDE SEQUENCE</scope>
    <source>
        <strain evidence="8">RS0144</strain>
    </source>
</reference>
<evidence type="ECO:0000256" key="2">
    <source>
        <dbReference type="ARBA" id="ARBA00007200"/>
    </source>
</evidence>
<keyword evidence="4" id="KW-1133">Transmembrane helix</keyword>
<evidence type="ECO:0000256" key="3">
    <source>
        <dbReference type="ARBA" id="ARBA00022692"/>
    </source>
</evidence>
<evidence type="ECO:0000313" key="9">
    <source>
        <dbReference type="Proteomes" id="UP001432027"/>
    </source>
</evidence>
<dbReference type="Proteomes" id="UP001432027">
    <property type="component" value="Unassembled WGS sequence"/>
</dbReference>
<accession>A0AAV5UAK4</accession>
<dbReference type="InterPro" id="IPR036116">
    <property type="entry name" value="FN3_sf"/>
</dbReference>
<dbReference type="Pfam" id="PF02010">
    <property type="entry name" value="REJ"/>
    <property type="match status" value="1"/>
</dbReference>
<feature type="domain" description="REJ" evidence="7">
    <location>
        <begin position="1"/>
        <end position="97"/>
    </location>
</feature>
<evidence type="ECO:0000313" key="8">
    <source>
        <dbReference type="EMBL" id="GMT03463.1"/>
    </source>
</evidence>
<dbReference type="InterPro" id="IPR003961">
    <property type="entry name" value="FN3_dom"/>
</dbReference>
<dbReference type="PROSITE" id="PS51111">
    <property type="entry name" value="REJ"/>
    <property type="match status" value="1"/>
</dbReference>
<keyword evidence="5" id="KW-0472">Membrane</keyword>
<feature type="non-terminal residue" evidence="8">
    <location>
        <position position="97"/>
    </location>
</feature>
<sequence length="97" mass="9973">VLSMTIPPAGQSTSPSWPGLLPGRLYSISLVAMNDEGESAGFINLQMNSPPTVGTIEIDPPSLIALSPFTASLGDGWSDADLPLSISFGIRSISADG</sequence>
<comment type="caution">
    <text evidence="8">The sequence shown here is derived from an EMBL/GenBank/DDBJ whole genome shotgun (WGS) entry which is preliminary data.</text>
</comment>
<dbReference type="EMBL" id="BTSX01000006">
    <property type="protein sequence ID" value="GMT03463.1"/>
    <property type="molecule type" value="Genomic_DNA"/>
</dbReference>
<evidence type="ECO:0000256" key="1">
    <source>
        <dbReference type="ARBA" id="ARBA00004370"/>
    </source>
</evidence>
<dbReference type="GO" id="GO:0016020">
    <property type="term" value="C:membrane"/>
    <property type="evidence" value="ECO:0007669"/>
    <property type="project" value="UniProtKB-SubCell"/>
</dbReference>
<dbReference type="InterPro" id="IPR014010">
    <property type="entry name" value="REJ_dom"/>
</dbReference>
<protein>
    <recommendedName>
        <fullName evidence="10">Fibronectin type-III domain-containing protein</fullName>
    </recommendedName>
</protein>